<dbReference type="EMBL" id="CU468230">
    <property type="protein sequence ID" value="CAP02625.1"/>
    <property type="molecule type" value="Genomic_DNA"/>
</dbReference>
<dbReference type="PDBsum" id="4PAR"/>
<reference evidence="5 6" key="2">
    <citation type="journal article" date="2014" name="Nucleic Acids Res.">
        <title>Structure of 5-hydroxymethylcytosine-specific restriction enzyme, AbaSI, in complex with DNA.</title>
        <authorList>
            <person name="Horton J.R."/>
            <person name="Borgaro J.G."/>
            <person name="Griggs R.M."/>
            <person name="Quimby A."/>
            <person name="Guan S."/>
            <person name="Zhang X."/>
            <person name="Wilson G.G."/>
            <person name="Zheng Y."/>
            <person name="Zhu Z."/>
            <person name="Cheng X."/>
        </authorList>
    </citation>
    <scope>X-RAY CRYSTALLOGRAPHY (2.89 ANGSTROMS)</scope>
</reference>
<evidence type="ECO:0007829" key="5">
    <source>
        <dbReference type="PDB" id="4PAR"/>
    </source>
</evidence>
<feature type="domain" description="PvuRts1 I-like SET and RING associated" evidence="1">
    <location>
        <begin position="176"/>
        <end position="313"/>
    </location>
</feature>
<dbReference type="Pfam" id="PF18491">
    <property type="entry name" value="SRA"/>
    <property type="match status" value="1"/>
</dbReference>
<evidence type="ECO:0000259" key="2">
    <source>
        <dbReference type="Pfam" id="PF21598"/>
    </source>
</evidence>
<dbReference type="PDBsum" id="4PBA"/>
<dbReference type="Pfam" id="PF21598">
    <property type="entry name" value="PvuRts1I-like_N"/>
    <property type="match status" value="1"/>
</dbReference>
<evidence type="ECO:0007829" key="6">
    <source>
        <dbReference type="PDB" id="4PBA"/>
    </source>
</evidence>
<dbReference type="SMR" id="B0VN39"/>
<reference evidence="3 4" key="1">
    <citation type="journal article" date="2008" name="PLoS ONE">
        <title>Comparative analysis of Acinetobacters: three genomes for three lifestyles.</title>
        <authorList>
            <person name="Vallenet D."/>
            <person name="Nordmann P."/>
            <person name="Barbe V."/>
            <person name="Poirel L."/>
            <person name="Mangenot S."/>
            <person name="Bataille E."/>
            <person name="Dossat C."/>
            <person name="Gas S."/>
            <person name="Kreimeyer A."/>
            <person name="Lenoble P."/>
            <person name="Oztas S."/>
            <person name="Poulain J."/>
            <person name="Segurens B."/>
            <person name="Robert C."/>
            <person name="Abergel C."/>
            <person name="Claverie J.M."/>
            <person name="Raoult D."/>
            <person name="Medigue C."/>
            <person name="Weissenbach J."/>
            <person name="Cruveiller S."/>
        </authorList>
    </citation>
    <scope>NUCLEOTIDE SEQUENCE [LARGE SCALE GENOMIC DNA]</scope>
    <source>
        <strain evidence="3 4">SDF</strain>
    </source>
</reference>
<dbReference type="PDB" id="4PBA">
    <property type="method" value="X-ray"/>
    <property type="resolution" value="3.30 A"/>
    <property type="chains" value="A/B/C/D=1-321"/>
</dbReference>
<accession>B0VN39</accession>
<sequence length="321" mass="37667">MCNKASSDLTDYVIRQLGRTKNKRYEAYVVSRIIHLLNDFTLKFVTQQFVRLSNKKIALTDLYFPQLGIHIEVDEGHHFLRNSKMEYSLNQIDEPLYSISQTESDAMREEDIISITGHKIFRVNVFKNQEGQPQNLENIHQQIDKIIEEIKTAKNKLIEASTFKEWNIETEYNPQTYIDLGRISLADNVVLKTTKDVCNCFGYSYKNYQRGGALHPYKKDTLIWFPRLYENKDWINTISPDGLTITEKSTDETITLKKLEEWKNGPQKRIVFARVKDNLSSRAMYRFMGLYEFQKADLKDGAVWKRVKCEVQTYSPKETKC</sequence>
<dbReference type="Proteomes" id="UP000001741">
    <property type="component" value="Chromosome"/>
</dbReference>
<organism evidence="3 4">
    <name type="scientific">Acinetobacter baumannii (strain SDF)</name>
    <dbReference type="NCBI Taxonomy" id="509170"/>
    <lineage>
        <taxon>Bacteria</taxon>
        <taxon>Pseudomonadati</taxon>
        <taxon>Pseudomonadota</taxon>
        <taxon>Gammaproteobacteria</taxon>
        <taxon>Moraxellales</taxon>
        <taxon>Moraxellaceae</taxon>
        <taxon>Acinetobacter</taxon>
        <taxon>Acinetobacter calcoaceticus/baumannii complex</taxon>
    </lineage>
</organism>
<dbReference type="PDB" id="4PBB">
    <property type="method" value="X-ray"/>
    <property type="resolution" value="3.46 A"/>
    <property type="chains" value="A/B=1-321"/>
</dbReference>
<name>B0VN39_ACIBS</name>
<proteinExistence type="evidence at protein level"/>
<dbReference type="REBASE" id="23265">
    <property type="entry name" value="AbaSI"/>
</dbReference>
<dbReference type="HOGENOM" id="CLU_085699_0_0_6"/>
<gene>
    <name evidence="3" type="ordered locus">ABSDF3356</name>
</gene>
<protein>
    <submittedName>
        <fullName evidence="3">Uncharacterized protein</fullName>
    </submittedName>
</protein>
<dbReference type="PDB" id="4PAR">
    <property type="method" value="X-ray"/>
    <property type="resolution" value="2.89 A"/>
    <property type="chains" value="A/B/C/D=1-321"/>
</dbReference>
<evidence type="ECO:0000313" key="4">
    <source>
        <dbReference type="Proteomes" id="UP000001741"/>
    </source>
</evidence>
<keyword evidence="5 6" id="KW-0002">3D-structure</keyword>
<evidence type="ECO:0000259" key="1">
    <source>
        <dbReference type="Pfam" id="PF18491"/>
    </source>
</evidence>
<dbReference type="EvolutionaryTrace" id="B0VN39"/>
<dbReference type="AlphaFoldDB" id="B0VN39"/>
<evidence type="ECO:0000313" key="3">
    <source>
        <dbReference type="EMBL" id="CAP02625.1"/>
    </source>
</evidence>
<dbReference type="InterPro" id="IPR040674">
    <property type="entry name" value="PvuRts1I-like_SRA"/>
</dbReference>
<feature type="domain" description="Restriction endonuclease PvuRts1 I-like N-terminal" evidence="2">
    <location>
        <begin position="11"/>
        <end position="151"/>
    </location>
</feature>
<dbReference type="KEGG" id="abm:ABSDF3356"/>
<dbReference type="PDBsum" id="4PBB"/>
<dbReference type="InterPro" id="IPR048797">
    <property type="entry name" value="PvuRts1I-like_N"/>
</dbReference>
<dbReference type="BioCyc" id="ABAU509170:GCL9-2782-MONOMER"/>